<organism evidence="2 3">
    <name type="scientific">Candidatus Kerfeldbacteria bacterium CG_4_10_14_0_8_um_filter_42_10</name>
    <dbReference type="NCBI Taxonomy" id="2014248"/>
    <lineage>
        <taxon>Bacteria</taxon>
        <taxon>Candidatus Kerfeldiibacteriota</taxon>
    </lineage>
</organism>
<dbReference type="PANTHER" id="PTHR36966">
    <property type="entry name" value="REP-ASSOCIATED TYROSINE TRANSPOSASE"/>
    <property type="match status" value="1"/>
</dbReference>
<evidence type="ECO:0000313" key="2">
    <source>
        <dbReference type="EMBL" id="PIY96626.1"/>
    </source>
</evidence>
<reference evidence="2 3" key="1">
    <citation type="submission" date="2017-09" db="EMBL/GenBank/DDBJ databases">
        <title>Depth-based differentiation of microbial function through sediment-hosted aquifers and enrichment of novel symbionts in the deep terrestrial subsurface.</title>
        <authorList>
            <person name="Probst A.J."/>
            <person name="Ladd B."/>
            <person name="Jarett J.K."/>
            <person name="Geller-Mcgrath D.E."/>
            <person name="Sieber C.M."/>
            <person name="Emerson J.B."/>
            <person name="Anantharaman K."/>
            <person name="Thomas B.C."/>
            <person name="Malmstrom R."/>
            <person name="Stieglmeier M."/>
            <person name="Klingl A."/>
            <person name="Woyke T."/>
            <person name="Ryan C.M."/>
            <person name="Banfield J.F."/>
        </authorList>
    </citation>
    <scope>NUCLEOTIDE SEQUENCE [LARGE SCALE GENOMIC DNA]</scope>
    <source>
        <strain evidence="2">CG_4_10_14_0_8_um_filter_42_10</strain>
    </source>
</reference>
<dbReference type="Gene3D" id="3.30.70.1290">
    <property type="entry name" value="Transposase IS200-like"/>
    <property type="match status" value="1"/>
</dbReference>
<comment type="caution">
    <text evidence="2">The sequence shown here is derived from an EMBL/GenBank/DDBJ whole genome shotgun (WGS) entry which is preliminary data.</text>
</comment>
<dbReference type="SMART" id="SM01321">
    <property type="entry name" value="Y1_Tnp"/>
    <property type="match status" value="1"/>
</dbReference>
<dbReference type="Proteomes" id="UP000230779">
    <property type="component" value="Unassembled WGS sequence"/>
</dbReference>
<dbReference type="InterPro" id="IPR036515">
    <property type="entry name" value="Transposase_17_sf"/>
</dbReference>
<sequence length="161" mass="19675">MILHRNSQKRYYSNQYTYFITTNAYKGYGYFENPFYCEILLDNLRIGRELKHFKLFAFNILPNHIHLLLRPTGKYNISEIMHNLKRVTSFQINNLLCPEGEDIYPRLQFRWQSSFYDHIIRNEKDFENHYRYTACNHLKHGLSNDWKYSSLNFKNIIDEME</sequence>
<feature type="domain" description="Transposase IS200-like" evidence="1">
    <location>
        <begin position="13"/>
        <end position="136"/>
    </location>
</feature>
<dbReference type="GO" id="GO:0004803">
    <property type="term" value="F:transposase activity"/>
    <property type="evidence" value="ECO:0007669"/>
    <property type="project" value="InterPro"/>
</dbReference>
<protein>
    <recommendedName>
        <fullName evidence="1">Transposase IS200-like domain-containing protein</fullName>
    </recommendedName>
</protein>
<evidence type="ECO:0000313" key="3">
    <source>
        <dbReference type="Proteomes" id="UP000230779"/>
    </source>
</evidence>
<dbReference type="EMBL" id="PFMD01000041">
    <property type="protein sequence ID" value="PIY96626.1"/>
    <property type="molecule type" value="Genomic_DNA"/>
</dbReference>
<name>A0A2M7RJR7_9BACT</name>
<evidence type="ECO:0000259" key="1">
    <source>
        <dbReference type="SMART" id="SM01321"/>
    </source>
</evidence>
<proteinExistence type="predicted"/>
<dbReference type="AlphaFoldDB" id="A0A2M7RJR7"/>
<dbReference type="InterPro" id="IPR052715">
    <property type="entry name" value="RAYT_transposase"/>
</dbReference>
<accession>A0A2M7RJR7</accession>
<dbReference type="GO" id="GO:0043565">
    <property type="term" value="F:sequence-specific DNA binding"/>
    <property type="evidence" value="ECO:0007669"/>
    <property type="project" value="TreeGrafter"/>
</dbReference>
<gene>
    <name evidence="2" type="ORF">COY66_03780</name>
</gene>
<dbReference type="SUPFAM" id="SSF143422">
    <property type="entry name" value="Transposase IS200-like"/>
    <property type="match status" value="1"/>
</dbReference>
<dbReference type="PANTHER" id="PTHR36966:SF1">
    <property type="entry name" value="REP-ASSOCIATED TYROSINE TRANSPOSASE"/>
    <property type="match status" value="1"/>
</dbReference>
<dbReference type="InterPro" id="IPR002686">
    <property type="entry name" value="Transposase_17"/>
</dbReference>
<dbReference type="NCBIfam" id="NF047646">
    <property type="entry name" value="REP_Tyr_transpos"/>
    <property type="match status" value="1"/>
</dbReference>
<dbReference type="Pfam" id="PF01797">
    <property type="entry name" value="Y1_Tnp"/>
    <property type="match status" value="1"/>
</dbReference>
<dbReference type="GO" id="GO:0006313">
    <property type="term" value="P:DNA transposition"/>
    <property type="evidence" value="ECO:0007669"/>
    <property type="project" value="InterPro"/>
</dbReference>